<comment type="caution">
    <text evidence="1">The sequence shown here is derived from an EMBL/GenBank/DDBJ whole genome shotgun (WGS) entry which is preliminary data.</text>
</comment>
<dbReference type="Proteomes" id="UP000273898">
    <property type="component" value="Unassembled WGS sequence"/>
</dbReference>
<dbReference type="EMBL" id="RCCK01000014">
    <property type="protein sequence ID" value="RLJ72507.1"/>
    <property type="molecule type" value="Genomic_DNA"/>
</dbReference>
<proteinExistence type="predicted"/>
<reference evidence="1 2" key="1">
    <citation type="submission" date="2018-10" db="EMBL/GenBank/DDBJ databases">
        <title>Genomic Encyclopedia of Archaeal and Bacterial Type Strains, Phase II (KMG-II): from individual species to whole genera.</title>
        <authorList>
            <person name="Goeker M."/>
        </authorList>
    </citation>
    <scope>NUCLEOTIDE SEQUENCE [LARGE SCALE GENOMIC DNA]</scope>
    <source>
        <strain evidence="1 2">DSM 19624</strain>
    </source>
</reference>
<accession>A0A497XV04</accession>
<organism evidence="1 2">
    <name type="scientific">Pedobacter alluvionis</name>
    <dbReference type="NCBI Taxonomy" id="475253"/>
    <lineage>
        <taxon>Bacteria</taxon>
        <taxon>Pseudomonadati</taxon>
        <taxon>Bacteroidota</taxon>
        <taxon>Sphingobacteriia</taxon>
        <taxon>Sphingobacteriales</taxon>
        <taxon>Sphingobacteriaceae</taxon>
        <taxon>Pedobacter</taxon>
    </lineage>
</organism>
<name>A0A497XV04_9SPHI</name>
<protein>
    <submittedName>
        <fullName evidence="1">Uncharacterized protein</fullName>
    </submittedName>
</protein>
<sequence length="30" mass="3643">MTLDEKKQPLIISYANFENSYRLVKWNLDL</sequence>
<gene>
    <name evidence="1" type="ORF">BCL90_4128</name>
</gene>
<dbReference type="AlphaFoldDB" id="A0A497XV04"/>
<evidence type="ECO:0000313" key="1">
    <source>
        <dbReference type="EMBL" id="RLJ72507.1"/>
    </source>
</evidence>
<evidence type="ECO:0000313" key="2">
    <source>
        <dbReference type="Proteomes" id="UP000273898"/>
    </source>
</evidence>